<dbReference type="GO" id="GO:0003676">
    <property type="term" value="F:nucleic acid binding"/>
    <property type="evidence" value="ECO:0007669"/>
    <property type="project" value="InterPro"/>
</dbReference>
<name>A0A2S2QEY6_9HEMI</name>
<dbReference type="InterPro" id="IPR002052">
    <property type="entry name" value="DNA_methylase_N6_adenine_CS"/>
</dbReference>
<protein>
    <recommendedName>
        <fullName evidence="2">Methyltransferase-like protein 4</fullName>
    </recommendedName>
</protein>
<sequence length="194" mass="22991">MSVLYSDDVGYFISHELFISKLYRTAVSENIMFFYEHFFHIDNPFVKEKQQAINTRSKDDDDYGVSTKRKRKHLQPMVNEIVQRIKTFISNLKTNSVIFSVPISTSENNSCARQASIEFYEKTKELKTLFGQNSNPILHEENGYMFPPNCKFYCDDVINMKKLGNEKYDLILMDPPWTNTYIQRRKKFNRDEGY</sequence>
<evidence type="ECO:0008006" key="2">
    <source>
        <dbReference type="Google" id="ProtNLM"/>
    </source>
</evidence>
<dbReference type="InterPro" id="IPR029063">
    <property type="entry name" value="SAM-dependent_MTases_sf"/>
</dbReference>
<evidence type="ECO:0000313" key="1">
    <source>
        <dbReference type="EMBL" id="MBY76309.1"/>
    </source>
</evidence>
<gene>
    <name evidence="1" type="ORF">g.43614</name>
</gene>
<dbReference type="EMBL" id="GGMS01007106">
    <property type="protein sequence ID" value="MBY76309.1"/>
    <property type="molecule type" value="Transcribed_RNA"/>
</dbReference>
<dbReference type="SUPFAM" id="SSF53335">
    <property type="entry name" value="S-adenosyl-L-methionine-dependent methyltransferases"/>
    <property type="match status" value="1"/>
</dbReference>
<accession>A0A2S2QEY6</accession>
<organism evidence="1">
    <name type="scientific">Sipha flava</name>
    <name type="common">yellow sugarcane aphid</name>
    <dbReference type="NCBI Taxonomy" id="143950"/>
    <lineage>
        <taxon>Eukaryota</taxon>
        <taxon>Metazoa</taxon>
        <taxon>Ecdysozoa</taxon>
        <taxon>Arthropoda</taxon>
        <taxon>Hexapoda</taxon>
        <taxon>Insecta</taxon>
        <taxon>Pterygota</taxon>
        <taxon>Neoptera</taxon>
        <taxon>Paraneoptera</taxon>
        <taxon>Hemiptera</taxon>
        <taxon>Sternorrhyncha</taxon>
        <taxon>Aphidomorpha</taxon>
        <taxon>Aphidoidea</taxon>
        <taxon>Aphididae</taxon>
        <taxon>Sipha</taxon>
    </lineage>
</organism>
<dbReference type="OrthoDB" id="61116at2759"/>
<dbReference type="PROSITE" id="PS00092">
    <property type="entry name" value="N6_MTASE"/>
    <property type="match status" value="1"/>
</dbReference>
<dbReference type="AlphaFoldDB" id="A0A2S2QEY6"/>
<dbReference type="GO" id="GO:0032259">
    <property type="term" value="P:methylation"/>
    <property type="evidence" value="ECO:0007669"/>
    <property type="project" value="InterPro"/>
</dbReference>
<reference evidence="1" key="1">
    <citation type="submission" date="2018-04" db="EMBL/GenBank/DDBJ databases">
        <title>Transcriptome assembly of Sipha flava.</title>
        <authorList>
            <person name="Scully E.D."/>
            <person name="Geib S.M."/>
            <person name="Palmer N.A."/>
            <person name="Koch K."/>
            <person name="Bradshaw J."/>
            <person name="Heng-Moss T."/>
            <person name="Sarath G."/>
        </authorList>
    </citation>
    <scope>NUCLEOTIDE SEQUENCE</scope>
</reference>
<dbReference type="GO" id="GO:0008168">
    <property type="term" value="F:methyltransferase activity"/>
    <property type="evidence" value="ECO:0007669"/>
    <property type="project" value="InterPro"/>
</dbReference>
<proteinExistence type="predicted"/>